<dbReference type="EMBL" id="VRTY01000001">
    <property type="protein sequence ID" value="TXK52835.1"/>
    <property type="molecule type" value="Genomic_DNA"/>
</dbReference>
<dbReference type="Proteomes" id="UP000321926">
    <property type="component" value="Unassembled WGS sequence"/>
</dbReference>
<accession>A0A5C8KDM5</accession>
<dbReference type="AlphaFoldDB" id="A0A5C8KDM5"/>
<keyword evidence="2" id="KW-1185">Reference proteome</keyword>
<comment type="caution">
    <text evidence="1">The sequence shown here is derived from an EMBL/GenBank/DDBJ whole genome shotgun (WGS) entry which is preliminary data.</text>
</comment>
<evidence type="ECO:0000313" key="2">
    <source>
        <dbReference type="Proteomes" id="UP000321926"/>
    </source>
</evidence>
<evidence type="ECO:0000313" key="1">
    <source>
        <dbReference type="EMBL" id="TXK52835.1"/>
    </source>
</evidence>
<name>A0A5C8KDM5_9BACT</name>
<dbReference type="RefSeq" id="WP_147919739.1">
    <property type="nucleotide sequence ID" value="NZ_VRTY01000001.1"/>
</dbReference>
<reference evidence="1 2" key="1">
    <citation type="submission" date="2019-08" db="EMBL/GenBank/DDBJ databases">
        <authorList>
            <person name="Shi S."/>
        </authorList>
    </citation>
    <scope>NUCLEOTIDE SEQUENCE [LARGE SCALE GENOMIC DNA]</scope>
    <source>
        <strain evidence="1 2">GY10130</strain>
    </source>
</reference>
<sequence>MFRMGYQADDAALLKETGVKYILEPFKDSAAQVADMFQGKVKKDEKKAAKKGGTRRRGY</sequence>
<gene>
    <name evidence="1" type="ORF">FVR03_00225</name>
</gene>
<proteinExistence type="predicted"/>
<protein>
    <submittedName>
        <fullName evidence="1">Uncharacterized protein</fullName>
    </submittedName>
</protein>
<organism evidence="1 2">
    <name type="scientific">Pontibacter qinzhouensis</name>
    <dbReference type="NCBI Taxonomy" id="2603253"/>
    <lineage>
        <taxon>Bacteria</taxon>
        <taxon>Pseudomonadati</taxon>
        <taxon>Bacteroidota</taxon>
        <taxon>Cytophagia</taxon>
        <taxon>Cytophagales</taxon>
        <taxon>Hymenobacteraceae</taxon>
        <taxon>Pontibacter</taxon>
    </lineage>
</organism>